<evidence type="ECO:0000256" key="4">
    <source>
        <dbReference type="ARBA" id="ARBA00022461"/>
    </source>
</evidence>
<comment type="caution">
    <text evidence="13">The sequence shown here is derived from an EMBL/GenBank/DDBJ whole genome shotgun (WGS) entry which is preliminary data.</text>
</comment>
<evidence type="ECO:0000256" key="1">
    <source>
        <dbReference type="ARBA" id="ARBA00004141"/>
    </source>
</evidence>
<accession>A0A553PKX2</accession>
<evidence type="ECO:0000256" key="3">
    <source>
        <dbReference type="ARBA" id="ARBA00022448"/>
    </source>
</evidence>
<keyword evidence="9 12" id="KW-0472">Membrane</keyword>
<dbReference type="Proteomes" id="UP000318571">
    <property type="component" value="Chromosome 11"/>
</dbReference>
<keyword evidence="5 12" id="KW-0812">Transmembrane</keyword>
<dbReference type="InterPro" id="IPR001873">
    <property type="entry name" value="ENaC"/>
</dbReference>
<keyword evidence="3" id="KW-0813">Transport</keyword>
<protein>
    <submittedName>
        <fullName evidence="13">Uncharacterized protein</fullName>
    </submittedName>
</protein>
<keyword evidence="6 12" id="KW-1133">Transmembrane helix</keyword>
<evidence type="ECO:0000256" key="12">
    <source>
        <dbReference type="SAM" id="Phobius"/>
    </source>
</evidence>
<evidence type="ECO:0000256" key="6">
    <source>
        <dbReference type="ARBA" id="ARBA00022989"/>
    </source>
</evidence>
<evidence type="ECO:0000256" key="7">
    <source>
        <dbReference type="ARBA" id="ARBA00023053"/>
    </source>
</evidence>
<evidence type="ECO:0000256" key="9">
    <source>
        <dbReference type="ARBA" id="ARBA00023136"/>
    </source>
</evidence>
<dbReference type="PANTHER" id="PTHR11690">
    <property type="entry name" value="AMILORIDE-SENSITIVE SODIUM CHANNEL-RELATED"/>
    <property type="match status" value="1"/>
</dbReference>
<sequence>MVKKSPIRFRLENMEKATIPLPGFESDKFARFGHLWRLIGVLGLILTLYQVNILQIDYFTYPYDTRISVIKVENEAIPSMEICIFNKVQCSMIKRNLQDPQGELVRETCQILIHSRCSVPPDLMKICRANNPMFESDVETSTNLTMKEHNLAIDAILGSSVPLQQKLNEDYETFIHSCNISNQSCSEYQYSNVNVDALQPSFNPAIGACAKLNWNGSIKIDEQGLNVEIVVKLNLEDPTHQGIGDAQAGVKVTFDREKAFRTENRVRSLPDPYLAKCTNGWENTAIAGMYDDFKRTIEEFTYDLDTCSNICQLERTYNECGNCLWSKFEEGSFQTAFYKKFTKTLLVSI</sequence>
<feature type="transmembrane region" description="Helical" evidence="12">
    <location>
        <begin position="35"/>
        <end position="54"/>
    </location>
</feature>
<name>A0A553PKX2_TIGCA</name>
<keyword evidence="14" id="KW-1185">Reference proteome</keyword>
<evidence type="ECO:0000313" key="13">
    <source>
        <dbReference type="EMBL" id="TRY78309.1"/>
    </source>
</evidence>
<dbReference type="PANTHER" id="PTHR11690:SF248">
    <property type="entry name" value="PICKPOCKET 17, ISOFORM A"/>
    <property type="match status" value="1"/>
</dbReference>
<organism evidence="13 14">
    <name type="scientific">Tigriopus californicus</name>
    <name type="common">Marine copepod</name>
    <dbReference type="NCBI Taxonomy" id="6832"/>
    <lineage>
        <taxon>Eukaryota</taxon>
        <taxon>Metazoa</taxon>
        <taxon>Ecdysozoa</taxon>
        <taxon>Arthropoda</taxon>
        <taxon>Crustacea</taxon>
        <taxon>Multicrustacea</taxon>
        <taxon>Hexanauplia</taxon>
        <taxon>Copepoda</taxon>
        <taxon>Harpacticoida</taxon>
        <taxon>Harpacticidae</taxon>
        <taxon>Tigriopus</taxon>
    </lineage>
</organism>
<dbReference type="EMBL" id="VCGU01000003">
    <property type="protein sequence ID" value="TRY78309.1"/>
    <property type="molecule type" value="Genomic_DNA"/>
</dbReference>
<dbReference type="GO" id="GO:0015280">
    <property type="term" value="F:ligand-gated sodium channel activity"/>
    <property type="evidence" value="ECO:0007669"/>
    <property type="project" value="TreeGrafter"/>
</dbReference>
<comment type="subcellular location">
    <subcellularLocation>
        <location evidence="1">Membrane</location>
        <topology evidence="1">Multi-pass membrane protein</topology>
    </subcellularLocation>
</comment>
<evidence type="ECO:0000256" key="10">
    <source>
        <dbReference type="ARBA" id="ARBA00023201"/>
    </source>
</evidence>
<keyword evidence="7" id="KW-0915">Sodium</keyword>
<evidence type="ECO:0000256" key="2">
    <source>
        <dbReference type="ARBA" id="ARBA00007193"/>
    </source>
</evidence>
<keyword evidence="10" id="KW-0739">Sodium transport</keyword>
<keyword evidence="11" id="KW-0407">Ion channel</keyword>
<dbReference type="GO" id="GO:0005886">
    <property type="term" value="C:plasma membrane"/>
    <property type="evidence" value="ECO:0007669"/>
    <property type="project" value="TreeGrafter"/>
</dbReference>
<evidence type="ECO:0000256" key="11">
    <source>
        <dbReference type="ARBA" id="ARBA00023303"/>
    </source>
</evidence>
<reference evidence="13 14" key="1">
    <citation type="journal article" date="2018" name="Nat. Ecol. Evol.">
        <title>Genomic signatures of mitonuclear coevolution across populations of Tigriopus californicus.</title>
        <authorList>
            <person name="Barreto F.S."/>
            <person name="Watson E.T."/>
            <person name="Lima T.G."/>
            <person name="Willett C.S."/>
            <person name="Edmands S."/>
            <person name="Li W."/>
            <person name="Burton R.S."/>
        </authorList>
    </citation>
    <scope>NUCLEOTIDE SEQUENCE [LARGE SCALE GENOMIC DNA]</scope>
    <source>
        <strain evidence="13 14">San Diego</strain>
    </source>
</reference>
<evidence type="ECO:0000256" key="5">
    <source>
        <dbReference type="ARBA" id="ARBA00022692"/>
    </source>
</evidence>
<evidence type="ECO:0000256" key="8">
    <source>
        <dbReference type="ARBA" id="ARBA00023065"/>
    </source>
</evidence>
<dbReference type="AlphaFoldDB" id="A0A553PKX2"/>
<keyword evidence="4" id="KW-0894">Sodium channel</keyword>
<comment type="similarity">
    <text evidence="2">Belongs to the amiloride-sensitive sodium channel (TC 1.A.6) family.</text>
</comment>
<evidence type="ECO:0000313" key="14">
    <source>
        <dbReference type="Proteomes" id="UP000318571"/>
    </source>
</evidence>
<gene>
    <name evidence="13" type="ORF">TCAL_05012</name>
</gene>
<keyword evidence="8" id="KW-0406">Ion transport</keyword>
<proteinExistence type="inferred from homology"/>